<dbReference type="GO" id="GO:0022857">
    <property type="term" value="F:transmembrane transporter activity"/>
    <property type="evidence" value="ECO:0007669"/>
    <property type="project" value="TreeGrafter"/>
</dbReference>
<dbReference type="PANTHER" id="PTHR24220">
    <property type="entry name" value="IMPORT ATP-BINDING PROTEIN"/>
    <property type="match status" value="1"/>
</dbReference>
<dbReference type="GO" id="GO:0005886">
    <property type="term" value="C:plasma membrane"/>
    <property type="evidence" value="ECO:0007669"/>
    <property type="project" value="TreeGrafter"/>
</dbReference>
<dbReference type="SUPFAM" id="SSF52540">
    <property type="entry name" value="P-loop containing nucleoside triphosphate hydrolases"/>
    <property type="match status" value="1"/>
</dbReference>
<dbReference type="InterPro" id="IPR017871">
    <property type="entry name" value="ABC_transporter-like_CS"/>
</dbReference>
<dbReference type="GO" id="GO:0016887">
    <property type="term" value="F:ATP hydrolysis activity"/>
    <property type="evidence" value="ECO:0007669"/>
    <property type="project" value="InterPro"/>
</dbReference>
<dbReference type="CDD" id="cd03255">
    <property type="entry name" value="ABC_MJ0796_LolCDE_FtsE"/>
    <property type="match status" value="1"/>
</dbReference>
<feature type="domain" description="ABC transporter" evidence="4">
    <location>
        <begin position="2"/>
        <end position="238"/>
    </location>
</feature>
<dbReference type="SMART" id="SM00382">
    <property type="entry name" value="AAA"/>
    <property type="match status" value="1"/>
</dbReference>
<evidence type="ECO:0000313" key="6">
    <source>
        <dbReference type="Proteomes" id="UP000242637"/>
    </source>
</evidence>
<evidence type="ECO:0000259" key="4">
    <source>
        <dbReference type="PROSITE" id="PS50893"/>
    </source>
</evidence>
<gene>
    <name evidence="5" type="primary">lolD</name>
    <name evidence="5" type="ORF">SAMEA4475696_01730</name>
</gene>
<keyword evidence="5" id="KW-0449">Lipoprotein</keyword>
<sequence>MLHLSGPVVRFGKAGTDRNVLDGVSVTFAPGTSTAIMGASGSGKSTLLNCAAGLLAPTSGRVLLDELDLGSSDRATKDRVRRENFGYIYQEYNLIDALSVIQNVQLPTFFTQGKLTEQEALASLESVGMQEFSRRMPASLSGGQRQRVAIARALAVPRRVVFADEPTGALDSRTSRDVVHELTKLTQLGTALVLVTHDAVVAAAMDRILILQDGHIVRDLPGGDPFAASQAFTEITAAA</sequence>
<reference evidence="5 6" key="1">
    <citation type="submission" date="2017-06" db="EMBL/GenBank/DDBJ databases">
        <authorList>
            <consortium name="Pathogen Informatics"/>
        </authorList>
    </citation>
    <scope>NUCLEOTIDE SEQUENCE [LARGE SCALE GENOMIC DNA]</scope>
    <source>
        <strain evidence="5 6">NCTC13039</strain>
    </source>
</reference>
<dbReference type="Pfam" id="PF00005">
    <property type="entry name" value="ABC_tran"/>
    <property type="match status" value="1"/>
</dbReference>
<dbReference type="PROSITE" id="PS00211">
    <property type="entry name" value="ABC_TRANSPORTER_1"/>
    <property type="match status" value="1"/>
</dbReference>
<keyword evidence="6" id="KW-1185">Reference proteome</keyword>
<dbReference type="KEGG" id="dco:SAMEA4475696_1730"/>
<dbReference type="InterPro" id="IPR017911">
    <property type="entry name" value="MacB-like_ATP-bd"/>
</dbReference>
<dbReference type="GO" id="GO:0005524">
    <property type="term" value="F:ATP binding"/>
    <property type="evidence" value="ECO:0007669"/>
    <property type="project" value="UniProtKB-KW"/>
</dbReference>
<proteinExistence type="predicted"/>
<dbReference type="PANTHER" id="PTHR24220:SF685">
    <property type="entry name" value="ABC TRANSPORTER RELATED"/>
    <property type="match status" value="1"/>
</dbReference>
<evidence type="ECO:0000313" key="5">
    <source>
        <dbReference type="EMBL" id="SNV23095.1"/>
    </source>
</evidence>
<keyword evidence="5" id="KW-0378">Hydrolase</keyword>
<name>A0A239VLC8_9MICO</name>
<evidence type="ECO:0000256" key="2">
    <source>
        <dbReference type="ARBA" id="ARBA00022741"/>
    </source>
</evidence>
<dbReference type="EMBL" id="LT906453">
    <property type="protein sequence ID" value="SNV23095.1"/>
    <property type="molecule type" value="Genomic_DNA"/>
</dbReference>
<keyword evidence="2" id="KW-0547">Nucleotide-binding</keyword>
<dbReference type="InterPro" id="IPR003593">
    <property type="entry name" value="AAA+_ATPase"/>
</dbReference>
<keyword evidence="1" id="KW-0813">Transport</keyword>
<dbReference type="InterPro" id="IPR015854">
    <property type="entry name" value="ABC_transpr_LolD-like"/>
</dbReference>
<protein>
    <submittedName>
        <fullName evidence="5">Lipoprotein-releasing system ATP-binding protein LolD</fullName>
        <ecNumber evidence="5">3.6.3.-</ecNumber>
    </submittedName>
</protein>
<dbReference type="InterPro" id="IPR003439">
    <property type="entry name" value="ABC_transporter-like_ATP-bd"/>
</dbReference>
<dbReference type="EC" id="3.6.3.-" evidence="5"/>
<dbReference type="PROSITE" id="PS50893">
    <property type="entry name" value="ABC_TRANSPORTER_2"/>
    <property type="match status" value="1"/>
</dbReference>
<evidence type="ECO:0000256" key="1">
    <source>
        <dbReference type="ARBA" id="ARBA00022448"/>
    </source>
</evidence>
<dbReference type="InterPro" id="IPR027417">
    <property type="entry name" value="P-loop_NTPase"/>
</dbReference>
<dbReference type="Proteomes" id="UP000242637">
    <property type="component" value="Chromosome 1"/>
</dbReference>
<evidence type="ECO:0000256" key="3">
    <source>
        <dbReference type="ARBA" id="ARBA00022840"/>
    </source>
</evidence>
<dbReference type="STRING" id="1121387.GCA_000429885_00100"/>
<dbReference type="Gene3D" id="3.40.50.300">
    <property type="entry name" value="P-loop containing nucleotide triphosphate hydrolases"/>
    <property type="match status" value="1"/>
</dbReference>
<dbReference type="AlphaFoldDB" id="A0A239VLC8"/>
<accession>A0A239VLC8</accession>
<keyword evidence="3 5" id="KW-0067">ATP-binding</keyword>
<organism evidence="5 6">
    <name type="scientific">Dermatophilus congolensis</name>
    <dbReference type="NCBI Taxonomy" id="1863"/>
    <lineage>
        <taxon>Bacteria</taxon>
        <taxon>Bacillati</taxon>
        <taxon>Actinomycetota</taxon>
        <taxon>Actinomycetes</taxon>
        <taxon>Micrococcales</taxon>
        <taxon>Dermatophilaceae</taxon>
        <taxon>Dermatophilus</taxon>
    </lineage>
</organism>